<organism evidence="2 3">
    <name type="scientific">Streptomyces albidochromogenes</name>
    <dbReference type="NCBI Taxonomy" id="329524"/>
    <lineage>
        <taxon>Bacteria</taxon>
        <taxon>Bacillati</taxon>
        <taxon>Actinomycetota</taxon>
        <taxon>Actinomycetes</taxon>
        <taxon>Kitasatosporales</taxon>
        <taxon>Streptomycetaceae</taxon>
        <taxon>Streptomyces</taxon>
    </lineage>
</organism>
<accession>A0ABW6FDP5</accession>
<feature type="compositionally biased region" description="Gly residues" evidence="1">
    <location>
        <begin position="424"/>
        <end position="457"/>
    </location>
</feature>
<proteinExistence type="predicted"/>
<feature type="region of interest" description="Disordered" evidence="1">
    <location>
        <begin position="424"/>
        <end position="497"/>
    </location>
</feature>
<feature type="compositionally biased region" description="Gly residues" evidence="1">
    <location>
        <begin position="357"/>
        <end position="379"/>
    </location>
</feature>
<feature type="compositionally biased region" description="Basic and acidic residues" evidence="1">
    <location>
        <begin position="461"/>
        <end position="474"/>
    </location>
</feature>
<dbReference type="RefSeq" id="WP_386707586.1">
    <property type="nucleotide sequence ID" value="NZ_JBHXIJ010000006.1"/>
</dbReference>
<feature type="compositionally biased region" description="Low complexity" evidence="1">
    <location>
        <begin position="347"/>
        <end position="356"/>
    </location>
</feature>
<dbReference type="EMBL" id="JBHXIJ010000006">
    <property type="protein sequence ID" value="MFD5097763.1"/>
    <property type="molecule type" value="Genomic_DNA"/>
</dbReference>
<sequence>MAGEKEQPKPVLEGETCIAGRPQTETQFIQHSLKELKQMLDGVKPETIEEAGRNWGKVNDILVGGEGQGIAGLLDKAVDNVLEHWEGEAARAFEKQARKISQSIRNAAWHADLNSSQMADAARQLRHYKPQLDAIEEPSGWAKVGDALSDWSWDNGESTAEDLKDRKLTTAEVAKINEGKIGASREAHLNGVAVMENLGAQYMRVTRNLNNNKPIQDSDGNIKEPNRDVEYPPPVTPGGVGGASRPGVAAAGNRPWSAGPPKGIGTAPTVPRPKGITGGAPLPPTTRTNVDSIKPGLTGPGLSPGPIPGGGGGGGGGAMPPGGIAPIGGPGLGGAGGGRSAIGGPRGISPAARSGLGAPGGRAGLSGGPGGAGANRGTGGRAGMGGMGGGAGAGAAGRGGAGAGNRGALAKARGGVVGAAKGISGKGAGGGAGLHGSRGGSQRGGMPGGMAGGMGGRNGRRAGDENERGERPDYLVEDEETWISEEDRNRNVPRNIQ</sequence>
<dbReference type="InterPro" id="IPR038332">
    <property type="entry name" value="PPE_sf"/>
</dbReference>
<evidence type="ECO:0000313" key="2">
    <source>
        <dbReference type="EMBL" id="MFD5097763.1"/>
    </source>
</evidence>
<protein>
    <submittedName>
        <fullName evidence="2">WXG100 family type VII secretion target</fullName>
    </submittedName>
</protein>
<feature type="compositionally biased region" description="Polar residues" evidence="1">
    <location>
        <begin position="210"/>
        <end position="219"/>
    </location>
</feature>
<feature type="compositionally biased region" description="Gly residues" evidence="1">
    <location>
        <begin position="308"/>
        <end position="346"/>
    </location>
</feature>
<comment type="caution">
    <text evidence="2">The sequence shown here is derived from an EMBL/GenBank/DDBJ whole genome shotgun (WGS) entry which is preliminary data.</text>
</comment>
<keyword evidence="3" id="KW-1185">Reference proteome</keyword>
<evidence type="ECO:0000256" key="1">
    <source>
        <dbReference type="SAM" id="MobiDB-lite"/>
    </source>
</evidence>
<dbReference type="Gene3D" id="1.20.1260.20">
    <property type="entry name" value="PPE superfamily"/>
    <property type="match status" value="1"/>
</dbReference>
<feature type="region of interest" description="Disordered" evidence="1">
    <location>
        <begin position="210"/>
        <end position="379"/>
    </location>
</feature>
<feature type="compositionally biased region" description="Acidic residues" evidence="1">
    <location>
        <begin position="475"/>
        <end position="484"/>
    </location>
</feature>
<feature type="compositionally biased region" description="Basic and acidic residues" evidence="1">
    <location>
        <begin position="220"/>
        <end position="230"/>
    </location>
</feature>
<dbReference type="Proteomes" id="UP001598448">
    <property type="component" value="Unassembled WGS sequence"/>
</dbReference>
<name>A0ABW6FDP5_9ACTN</name>
<gene>
    <name evidence="2" type="ORF">ACFWJN_02080</name>
</gene>
<reference evidence="2 3" key="1">
    <citation type="submission" date="2024-09" db="EMBL/GenBank/DDBJ databases">
        <title>The Natural Products Discovery Center: Release of the First 8490 Sequenced Strains for Exploring Actinobacteria Biosynthetic Diversity.</title>
        <authorList>
            <person name="Kalkreuter E."/>
            <person name="Kautsar S.A."/>
            <person name="Yang D."/>
            <person name="Bader C.D."/>
            <person name="Teijaro C.N."/>
            <person name="Fluegel L."/>
            <person name="Davis C.M."/>
            <person name="Simpson J.R."/>
            <person name="Lauterbach L."/>
            <person name="Steele A.D."/>
            <person name="Gui C."/>
            <person name="Meng S."/>
            <person name="Li G."/>
            <person name="Viehrig K."/>
            <person name="Ye F."/>
            <person name="Su P."/>
            <person name="Kiefer A.F."/>
            <person name="Nichols A."/>
            <person name="Cepeda A.J."/>
            <person name="Yan W."/>
            <person name="Fan B."/>
            <person name="Jiang Y."/>
            <person name="Adhikari A."/>
            <person name="Zheng C.-J."/>
            <person name="Schuster L."/>
            <person name="Cowan T.M."/>
            <person name="Smanski M.J."/>
            <person name="Chevrette M.G."/>
            <person name="De Carvalho L.P.S."/>
            <person name="Shen B."/>
        </authorList>
    </citation>
    <scope>NUCLEOTIDE SEQUENCE [LARGE SCALE GENOMIC DNA]</scope>
    <source>
        <strain evidence="2 3">NPDC058348</strain>
    </source>
</reference>
<evidence type="ECO:0000313" key="3">
    <source>
        <dbReference type="Proteomes" id="UP001598448"/>
    </source>
</evidence>